<dbReference type="FunFam" id="3.40.50.300:FF:000984">
    <property type="entry name" value="Chromosome partition protein Smc"/>
    <property type="match status" value="1"/>
</dbReference>
<dbReference type="GO" id="GO:0030261">
    <property type="term" value="P:chromosome condensation"/>
    <property type="evidence" value="ECO:0007669"/>
    <property type="project" value="InterPro"/>
</dbReference>
<dbReference type="GO" id="GO:0007059">
    <property type="term" value="P:chromosome segregation"/>
    <property type="evidence" value="ECO:0007669"/>
    <property type="project" value="UniProtKB-UniRule"/>
</dbReference>
<dbReference type="SUPFAM" id="SSF75553">
    <property type="entry name" value="Smc hinge domain"/>
    <property type="match status" value="1"/>
</dbReference>
<dbReference type="Gene3D" id="1.20.1060.20">
    <property type="match status" value="1"/>
</dbReference>
<comment type="caution">
    <text evidence="10">The sequence shown here is derived from an EMBL/GenBank/DDBJ whole genome shotgun (WGS) entry which is preliminary data.</text>
</comment>
<dbReference type="GO" id="GO:0006260">
    <property type="term" value="P:DNA replication"/>
    <property type="evidence" value="ECO:0007669"/>
    <property type="project" value="UniProtKB-UniRule"/>
</dbReference>
<dbReference type="STRING" id="1221996.QY95_00177"/>
<keyword evidence="4 7" id="KW-0067">ATP-binding</keyword>
<evidence type="ECO:0000256" key="6">
    <source>
        <dbReference type="ARBA" id="ARBA00023125"/>
    </source>
</evidence>
<feature type="coiled-coil region" evidence="7">
    <location>
        <begin position="234"/>
        <end position="475"/>
    </location>
</feature>
<dbReference type="PANTHER" id="PTHR43977">
    <property type="entry name" value="STRUCTURAL MAINTENANCE OF CHROMOSOMES PROTEIN 3"/>
    <property type="match status" value="1"/>
</dbReference>
<feature type="coiled-coil region" evidence="7">
    <location>
        <begin position="167"/>
        <end position="201"/>
    </location>
</feature>
<evidence type="ECO:0000256" key="8">
    <source>
        <dbReference type="SAM" id="MobiDB-lite"/>
    </source>
</evidence>
<dbReference type="Gene3D" id="3.40.50.300">
    <property type="entry name" value="P-loop containing nucleotide triphosphate hydrolases"/>
    <property type="match status" value="2"/>
</dbReference>
<dbReference type="GO" id="GO:0005737">
    <property type="term" value="C:cytoplasm"/>
    <property type="evidence" value="ECO:0007669"/>
    <property type="project" value="UniProtKB-SubCell"/>
</dbReference>
<comment type="similarity">
    <text evidence="7">Belongs to the SMC family.</text>
</comment>
<keyword evidence="3 7" id="KW-0547">Nucleotide-binding</keyword>
<dbReference type="Proteomes" id="UP000031563">
    <property type="component" value="Unassembled WGS sequence"/>
</dbReference>
<gene>
    <name evidence="7" type="primary">smc</name>
    <name evidence="10" type="ORF">QY95_00177</name>
</gene>
<sequence>MFLKQLEVAGFKSFADRVSIEFIDGITAVVGPNGSGKSNITDAIRWVLGEQSAKSLRGGKMEDVIFAGSDSRKPVNVAEVTLTLNNEAHTLPIDFHEVNITRRVYRSGDSEYFINKRACRLKDIVDLFMDSGLGKEAFSIIGQGKVEEILNSKPEDRRAIFEEAAGVLKYKTRKKRAERKLDETQENLLRVQDILHELEGQLEPLRMQASIARDYIDKKEEMTNYDIAVLVYEIEELHEAWEKVKADYQQHETEAANLASVLQRKEAETEKLRRQIHAMDESVNDLQAALLTVSEELEKLEGRRQVLEERKKHANQNKDQLADNLSETKERMRLLSEQAKARREKLAADQAEKEKWEEQLAVKQKELASLSGNLEDAIESLKADYIEMLNAQASAKNEKQYVQQQLEQIVSKRARLESANQKQVAERQEAEARGQALKQALELEQKRLADHAAALKQELEMLEKMKSNYASQESRLYKAYQLLQDAKSRKGMLESLEEDYSGFFQGVKEILKARGQALQGIEGAVAEVIEVPKEYESAIEIALGSSMQHVIVSDEQAARQAIQYLKKHKFGRATFLPLTSMKGKVFPASLYASLKNERNFIGIASELIRFPDKYSPAITQLLGQTVVASDLEGAGALAKLLNYRYRIVTLEGDVVNPGGSMTGGAMKQKGHSFISRKNELESLRDKLAVMEAKTETAEREVRKLKENIAMKEALVQKLRGEAEEIREKEQECKSSWLEWQFAFQSVNNQLAIYDAEKNEFAEEKLRLEKRLTELNDRLQRSRKEIEAADAEIKQLTEKKTKESSIREELVQSVSELKSRLAVKKEQLASGNERLQQVLGELKEAEKRYQQWTEDFHWLQSEMSASGKGEEELEEAIRTKRKDKEETAKQITERRKERTEKLNLLEENEKELKEVKRLHKAMTEAIQEEEIKMNRLDVELENRLEQLRKEYMLSYEAAKANYPLSSSIEEARKKLRLIKLSIEELGNVNLGAIEEYERVSDRYAFLEEQRADLQEAKDTLFQVIEEMDEEMTRRFQETFEAIRAEFLPVFQALFGGGRAELTLTDSEDLLNTGVDIVAQPPGKKLQNLSLLSGGERALTAIALLFAILKVRPVPFCILDEVEAALDEANIVRFSQYLKQFSQDTQFIVITHRKGTMEQADVLYGVTMQESGVSALVSVKIDERKAEAPV</sequence>
<evidence type="ECO:0000313" key="11">
    <source>
        <dbReference type="Proteomes" id="UP000031563"/>
    </source>
</evidence>
<dbReference type="AlphaFoldDB" id="A0A0F5IA54"/>
<dbReference type="FunFam" id="3.40.50.300:FF:000901">
    <property type="entry name" value="Chromosome partition protein Smc"/>
    <property type="match status" value="1"/>
</dbReference>
<dbReference type="GO" id="GO:0016887">
    <property type="term" value="F:ATP hydrolysis activity"/>
    <property type="evidence" value="ECO:0007669"/>
    <property type="project" value="InterPro"/>
</dbReference>
<dbReference type="InterPro" id="IPR011890">
    <property type="entry name" value="SMC_prok"/>
</dbReference>
<dbReference type="InterPro" id="IPR036277">
    <property type="entry name" value="SMC_hinge_sf"/>
</dbReference>
<name>A0A0F5IA54_BACTR</name>
<comment type="domain">
    <text evidence="7">Contains large globular domains required for ATP hydrolysis at each terminus and a third globular domain forming a flexible hinge near the middle of the molecule. These domains are separated by coiled-coil structures.</text>
</comment>
<keyword evidence="5 7" id="KW-0175">Coiled coil</keyword>
<keyword evidence="11" id="KW-1185">Reference proteome</keyword>
<organism evidence="10 11">
    <name type="scientific">Bacillus thermotolerans</name>
    <name type="common">Quasibacillus thermotolerans</name>
    <dbReference type="NCBI Taxonomy" id="1221996"/>
    <lineage>
        <taxon>Bacteria</taxon>
        <taxon>Bacillati</taxon>
        <taxon>Bacillota</taxon>
        <taxon>Bacilli</taxon>
        <taxon>Bacillales</taxon>
        <taxon>Bacillaceae</taxon>
        <taxon>Bacillus</taxon>
    </lineage>
</organism>
<feature type="binding site" evidence="7">
    <location>
        <begin position="32"/>
        <end position="39"/>
    </location>
    <ligand>
        <name>ATP</name>
        <dbReference type="ChEBI" id="CHEBI:30616"/>
    </ligand>
</feature>
<dbReference type="GO" id="GO:0005524">
    <property type="term" value="F:ATP binding"/>
    <property type="evidence" value="ECO:0007669"/>
    <property type="project" value="UniProtKB-UniRule"/>
</dbReference>
<dbReference type="EMBL" id="JWIR02000012">
    <property type="protein sequence ID" value="KKB42328.1"/>
    <property type="molecule type" value="Genomic_DNA"/>
</dbReference>
<feature type="region of interest" description="Disordered" evidence="8">
    <location>
        <begin position="863"/>
        <end position="889"/>
    </location>
</feature>
<evidence type="ECO:0000256" key="3">
    <source>
        <dbReference type="ARBA" id="ARBA00022741"/>
    </source>
</evidence>
<dbReference type="GO" id="GO:0003677">
    <property type="term" value="F:DNA binding"/>
    <property type="evidence" value="ECO:0007669"/>
    <property type="project" value="UniProtKB-UniRule"/>
</dbReference>
<dbReference type="InterPro" id="IPR003395">
    <property type="entry name" value="RecF/RecN/SMC_N"/>
</dbReference>
<evidence type="ECO:0000256" key="1">
    <source>
        <dbReference type="ARBA" id="ARBA00004496"/>
    </source>
</evidence>
<feature type="domain" description="SMC hinge" evidence="9">
    <location>
        <begin position="519"/>
        <end position="638"/>
    </location>
</feature>
<dbReference type="OrthoDB" id="9808768at2"/>
<dbReference type="NCBIfam" id="TIGR02168">
    <property type="entry name" value="SMC_prok_B"/>
    <property type="match status" value="1"/>
</dbReference>
<dbReference type="InterPro" id="IPR024704">
    <property type="entry name" value="SMC"/>
</dbReference>
<protein>
    <recommendedName>
        <fullName evidence="7">Chromosome partition protein Smc</fullName>
    </recommendedName>
</protein>
<keyword evidence="6 7" id="KW-0238">DNA-binding</keyword>
<keyword evidence="2 7" id="KW-0963">Cytoplasm</keyword>
<evidence type="ECO:0000256" key="7">
    <source>
        <dbReference type="HAMAP-Rule" id="MF_01894"/>
    </source>
</evidence>
<dbReference type="CDD" id="cd03278">
    <property type="entry name" value="ABC_SMC_barmotin"/>
    <property type="match status" value="2"/>
</dbReference>
<dbReference type="Pfam" id="PF02463">
    <property type="entry name" value="SMC_N"/>
    <property type="match status" value="1"/>
</dbReference>
<evidence type="ECO:0000259" key="9">
    <source>
        <dbReference type="SMART" id="SM00968"/>
    </source>
</evidence>
<dbReference type="GO" id="GO:0007062">
    <property type="term" value="P:sister chromatid cohesion"/>
    <property type="evidence" value="ECO:0007669"/>
    <property type="project" value="InterPro"/>
</dbReference>
<proteinExistence type="inferred from homology"/>
<dbReference type="SMART" id="SM00968">
    <property type="entry name" value="SMC_hinge"/>
    <property type="match status" value="1"/>
</dbReference>
<dbReference type="Gene3D" id="3.30.70.1620">
    <property type="match status" value="1"/>
</dbReference>
<accession>A0A0F5IA54</accession>
<evidence type="ECO:0000256" key="2">
    <source>
        <dbReference type="ARBA" id="ARBA00022490"/>
    </source>
</evidence>
<dbReference type="SUPFAM" id="SSF52540">
    <property type="entry name" value="P-loop containing nucleoside triphosphate hydrolases"/>
    <property type="match status" value="1"/>
</dbReference>
<comment type="subcellular location">
    <subcellularLocation>
        <location evidence="1 7">Cytoplasm</location>
    </subcellularLocation>
</comment>
<comment type="function">
    <text evidence="7">Required for chromosome condensation and partitioning.</text>
</comment>
<dbReference type="InterPro" id="IPR010935">
    <property type="entry name" value="SMC_hinge"/>
</dbReference>
<feature type="compositionally biased region" description="Basic and acidic residues" evidence="8">
    <location>
        <begin position="874"/>
        <end position="889"/>
    </location>
</feature>
<dbReference type="Pfam" id="PF06470">
    <property type="entry name" value="SMC_hinge"/>
    <property type="match status" value="1"/>
</dbReference>
<dbReference type="RefSeq" id="WP_040047348.1">
    <property type="nucleotide sequence ID" value="NZ_JWIR02000012.1"/>
</dbReference>
<evidence type="ECO:0000256" key="5">
    <source>
        <dbReference type="ARBA" id="ARBA00023054"/>
    </source>
</evidence>
<evidence type="ECO:0000256" key="4">
    <source>
        <dbReference type="ARBA" id="ARBA00022840"/>
    </source>
</evidence>
<dbReference type="HAMAP" id="MF_01894">
    <property type="entry name" value="Smc_prok"/>
    <property type="match status" value="1"/>
</dbReference>
<comment type="subunit">
    <text evidence="7">Homodimer.</text>
</comment>
<dbReference type="PIRSF" id="PIRSF005719">
    <property type="entry name" value="SMC"/>
    <property type="match status" value="1"/>
</dbReference>
<evidence type="ECO:0000313" key="10">
    <source>
        <dbReference type="EMBL" id="KKB42328.1"/>
    </source>
</evidence>
<dbReference type="GO" id="GO:0005694">
    <property type="term" value="C:chromosome"/>
    <property type="evidence" value="ECO:0007669"/>
    <property type="project" value="InterPro"/>
</dbReference>
<reference evidence="10" key="1">
    <citation type="submission" date="2015-02" db="EMBL/GenBank/DDBJ databases">
        <title>Genome Assembly of Bacillaceae bacterium MTCC 8252.</title>
        <authorList>
            <person name="Verma A."/>
            <person name="Khatri I."/>
            <person name="Mual P."/>
            <person name="Subramanian S."/>
            <person name="Krishnamurthi S."/>
        </authorList>
    </citation>
    <scope>NUCLEOTIDE SEQUENCE [LARGE SCALE GENOMIC DNA]</scope>
    <source>
        <strain evidence="10">MTCC 8252</strain>
    </source>
</reference>
<dbReference type="InterPro" id="IPR027417">
    <property type="entry name" value="P-loop_NTPase"/>
</dbReference>